<evidence type="ECO:0000256" key="6">
    <source>
        <dbReference type="ARBA" id="ARBA00022475"/>
    </source>
</evidence>
<dbReference type="Pfam" id="PF02687">
    <property type="entry name" value="FtsX"/>
    <property type="match status" value="1"/>
</dbReference>
<dbReference type="STRING" id="439219.SAMN02910293_01744"/>
<evidence type="ECO:0000259" key="12">
    <source>
        <dbReference type="Pfam" id="PF02687"/>
    </source>
</evidence>
<feature type="transmembrane region" description="Helical" evidence="11">
    <location>
        <begin position="15"/>
        <end position="35"/>
    </location>
</feature>
<dbReference type="Pfam" id="PF12704">
    <property type="entry name" value="MacB_PCD"/>
    <property type="match status" value="1"/>
</dbReference>
<dbReference type="InterPro" id="IPR003838">
    <property type="entry name" value="ABC3_permease_C"/>
</dbReference>
<evidence type="ECO:0000256" key="9">
    <source>
        <dbReference type="ARBA" id="ARBA00023136"/>
    </source>
</evidence>
<name>A0A1G6CR26_9STRE</name>
<protein>
    <recommendedName>
        <fullName evidence="4">Putative hemin transport system permease protein HrtB</fullName>
    </recommendedName>
</protein>
<reference evidence="14 15" key="1">
    <citation type="submission" date="2016-10" db="EMBL/GenBank/DDBJ databases">
        <authorList>
            <person name="de Groot N.N."/>
        </authorList>
    </citation>
    <scope>NUCLEOTIDE SEQUENCE [LARGE SCALE GENOMIC DNA]</scope>
    <source>
        <strain evidence="14 15">A-4</strain>
    </source>
</reference>
<organism evidence="14 15">
    <name type="scientific">Streptococcus henryi</name>
    <dbReference type="NCBI Taxonomy" id="439219"/>
    <lineage>
        <taxon>Bacteria</taxon>
        <taxon>Bacillati</taxon>
        <taxon>Bacillota</taxon>
        <taxon>Bacilli</taxon>
        <taxon>Lactobacillales</taxon>
        <taxon>Streptococcaceae</taxon>
        <taxon>Streptococcus</taxon>
    </lineage>
</organism>
<dbReference type="GO" id="GO:0005886">
    <property type="term" value="C:plasma membrane"/>
    <property type="evidence" value="ECO:0007669"/>
    <property type="project" value="UniProtKB-SubCell"/>
</dbReference>
<evidence type="ECO:0000256" key="7">
    <source>
        <dbReference type="ARBA" id="ARBA00022692"/>
    </source>
</evidence>
<comment type="subunit">
    <text evidence="3">The complex is composed of two ATP-binding proteins (HrtA), two transmembrane proteins (HrtB) and a solute-binding protein.</text>
</comment>
<proteinExistence type="inferred from homology"/>
<sequence length="361" mass="39792">MKIAFKELLFYKKKYLLIELLVVLMMFMVVFLSGLTNGLARAVSASIENMDATYFIVADDADQVITYSSLSEEKQDSIDELGLETATALNIQRGSFAEKGEKDKIDVTYFAVDTDSFIAPEIISGKTASKTDTIVLNDSYKEDGFEIGDKIVDKASEKTLTVVGFTKNSMYGHTAAAYVSKETFVEMNQELNPQYQWLPQAIVTQDEDLSSKELNNLEIVDKQSLISKIPGYSAEQSTLNMILWVLVLAAAAILGVFFYIVTLEKRQQFGVMKALGTKMSEIAYQEISQTFLLSLFGVVLGDGLAILLSRVLPASMPFFLNYGDVLTVSAAFILICLLAGLISVLKVSRIDPIEIINGGED</sequence>
<dbReference type="InterPro" id="IPR025857">
    <property type="entry name" value="MacB_PCD"/>
</dbReference>
<evidence type="ECO:0000256" key="3">
    <source>
        <dbReference type="ARBA" id="ARBA00011131"/>
    </source>
</evidence>
<evidence type="ECO:0000256" key="10">
    <source>
        <dbReference type="ARBA" id="ARBA00024973"/>
    </source>
</evidence>
<gene>
    <name evidence="14" type="ORF">SAMN02910293_01744</name>
</gene>
<keyword evidence="5" id="KW-0813">Transport</keyword>
<comment type="similarity">
    <text evidence="2">Belongs to the ABC-4 integral membrane protein family. HrtB subfamily.</text>
</comment>
<dbReference type="PANTHER" id="PTHR43738">
    <property type="entry name" value="ABC TRANSPORTER, MEMBRANE PROTEIN"/>
    <property type="match status" value="1"/>
</dbReference>
<dbReference type="PANTHER" id="PTHR43738:SF1">
    <property type="entry name" value="HEMIN TRANSPORT SYSTEM PERMEASE PROTEIN HRTB-RELATED"/>
    <property type="match status" value="1"/>
</dbReference>
<dbReference type="Proteomes" id="UP000182508">
    <property type="component" value="Unassembled WGS sequence"/>
</dbReference>
<feature type="transmembrane region" description="Helical" evidence="11">
    <location>
        <begin position="241"/>
        <end position="263"/>
    </location>
</feature>
<feature type="domain" description="MacB-like periplasmic core" evidence="13">
    <location>
        <begin position="22"/>
        <end position="187"/>
    </location>
</feature>
<evidence type="ECO:0000313" key="14">
    <source>
        <dbReference type="EMBL" id="SDB35333.1"/>
    </source>
</evidence>
<comment type="subcellular location">
    <subcellularLocation>
        <location evidence="1">Cell membrane</location>
        <topology evidence="1">Multi-pass membrane protein</topology>
    </subcellularLocation>
</comment>
<feature type="transmembrane region" description="Helical" evidence="11">
    <location>
        <begin position="291"/>
        <end position="313"/>
    </location>
</feature>
<evidence type="ECO:0000256" key="11">
    <source>
        <dbReference type="SAM" id="Phobius"/>
    </source>
</evidence>
<dbReference type="eggNOG" id="COG0577">
    <property type="taxonomic scope" value="Bacteria"/>
</dbReference>
<evidence type="ECO:0000256" key="5">
    <source>
        <dbReference type="ARBA" id="ARBA00022448"/>
    </source>
</evidence>
<keyword evidence="6" id="KW-1003">Cell membrane</keyword>
<evidence type="ECO:0000256" key="2">
    <source>
        <dbReference type="ARBA" id="ARBA00008697"/>
    </source>
</evidence>
<dbReference type="EMBL" id="FMXP01000025">
    <property type="protein sequence ID" value="SDB35333.1"/>
    <property type="molecule type" value="Genomic_DNA"/>
</dbReference>
<accession>A0A1G6CR26</accession>
<evidence type="ECO:0000259" key="13">
    <source>
        <dbReference type="Pfam" id="PF12704"/>
    </source>
</evidence>
<evidence type="ECO:0000256" key="8">
    <source>
        <dbReference type="ARBA" id="ARBA00022989"/>
    </source>
</evidence>
<keyword evidence="7 11" id="KW-0812">Transmembrane</keyword>
<comment type="function">
    <text evidence="10">Part of the ABC transporter complex hrt involved in hemin import. Responsible for the translocation of the substrate across the membrane.</text>
</comment>
<evidence type="ECO:0000256" key="1">
    <source>
        <dbReference type="ARBA" id="ARBA00004651"/>
    </source>
</evidence>
<dbReference type="InterPro" id="IPR051125">
    <property type="entry name" value="ABC-4/HrtB_transporter"/>
</dbReference>
<keyword evidence="8 11" id="KW-1133">Transmembrane helix</keyword>
<feature type="transmembrane region" description="Helical" evidence="11">
    <location>
        <begin position="325"/>
        <end position="345"/>
    </location>
</feature>
<feature type="domain" description="ABC3 transporter permease C-terminal" evidence="12">
    <location>
        <begin position="241"/>
        <end position="352"/>
    </location>
</feature>
<keyword evidence="9 11" id="KW-0472">Membrane</keyword>
<dbReference type="AlphaFoldDB" id="A0A1G6CR26"/>
<evidence type="ECO:0000313" key="15">
    <source>
        <dbReference type="Proteomes" id="UP000182508"/>
    </source>
</evidence>
<keyword evidence="15" id="KW-1185">Reference proteome</keyword>
<dbReference type="RefSeq" id="WP_074486386.1">
    <property type="nucleotide sequence ID" value="NZ_FMXP01000025.1"/>
</dbReference>
<evidence type="ECO:0000256" key="4">
    <source>
        <dbReference type="ARBA" id="ARBA00016962"/>
    </source>
</evidence>